<keyword evidence="1 2" id="KW-0456">Lyase</keyword>
<dbReference type="Gene3D" id="1.10.600.10">
    <property type="entry name" value="Farnesyl Diphosphate Synthase"/>
    <property type="match status" value="1"/>
</dbReference>
<dbReference type="InterPro" id="IPR008949">
    <property type="entry name" value="Isoprenoid_synthase_dom_sf"/>
</dbReference>
<evidence type="ECO:0000313" key="3">
    <source>
        <dbReference type="EMBL" id="GHJ26874.1"/>
    </source>
</evidence>
<dbReference type="EMBL" id="BNEK01000002">
    <property type="protein sequence ID" value="GHJ26874.1"/>
    <property type="molecule type" value="Genomic_DNA"/>
</dbReference>
<gene>
    <name evidence="3" type="ORF">TPA0910_13070</name>
</gene>
<dbReference type="SFLD" id="SFLDS00005">
    <property type="entry name" value="Isoprenoid_Synthase_Type_I"/>
    <property type="match status" value="1"/>
</dbReference>
<dbReference type="Proteomes" id="UP001054854">
    <property type="component" value="Unassembled WGS sequence"/>
</dbReference>
<name>A0ABQ3TU81_STRHY</name>
<evidence type="ECO:0000313" key="4">
    <source>
        <dbReference type="Proteomes" id="UP001054854"/>
    </source>
</evidence>
<reference evidence="3" key="1">
    <citation type="submission" date="2024-05" db="EMBL/GenBank/DDBJ databases">
        <title>Whole genome shotgun sequence of Streptomyces hygroscopicus NBRC 113678.</title>
        <authorList>
            <person name="Komaki H."/>
            <person name="Tamura T."/>
        </authorList>
    </citation>
    <scope>NUCLEOTIDE SEQUENCE</scope>
    <source>
        <strain evidence="3">N11-34</strain>
    </source>
</reference>
<accession>A0ABQ3TU81</accession>
<protein>
    <recommendedName>
        <fullName evidence="2">Terpene synthase</fullName>
        <ecNumber evidence="2">4.2.3.-</ecNumber>
    </recommendedName>
</protein>
<comment type="cofactor">
    <cofactor evidence="2">
        <name>Mg(2+)</name>
        <dbReference type="ChEBI" id="CHEBI:18420"/>
    </cofactor>
</comment>
<keyword evidence="2" id="KW-0479">Metal-binding</keyword>
<dbReference type="EC" id="4.2.3.-" evidence="2"/>
<organism evidence="3 4">
    <name type="scientific">Streptomyces hygroscopicus</name>
    <dbReference type="NCBI Taxonomy" id="1912"/>
    <lineage>
        <taxon>Bacteria</taxon>
        <taxon>Bacillati</taxon>
        <taxon>Actinomycetota</taxon>
        <taxon>Actinomycetes</taxon>
        <taxon>Kitasatosporales</taxon>
        <taxon>Streptomycetaceae</taxon>
        <taxon>Streptomyces</taxon>
        <taxon>Streptomyces violaceusniger group</taxon>
    </lineage>
</organism>
<dbReference type="PANTHER" id="PTHR35201">
    <property type="entry name" value="TERPENE SYNTHASE"/>
    <property type="match status" value="1"/>
</dbReference>
<dbReference type="Pfam" id="PF19086">
    <property type="entry name" value="Terpene_syn_C_2"/>
    <property type="match status" value="1"/>
</dbReference>
<dbReference type="RefSeq" id="WP_236256212.1">
    <property type="nucleotide sequence ID" value="NZ_BNEK01000002.1"/>
</dbReference>
<evidence type="ECO:0000256" key="1">
    <source>
        <dbReference type="ARBA" id="ARBA00023239"/>
    </source>
</evidence>
<keyword evidence="2" id="KW-0460">Magnesium</keyword>
<sequence>MRFEIPTRFPVPFTPLLNPYTGRVSQRFWEWIEDRTLAPTDRARERLRRSGIELASCWCWPWADPEQLLEGMKWMFFFFRFDDQMEEGAAQRDFVRVNRAVEEITGIMHNEREAGDSALAQELHRTWLHTQEGRPSDWVDTFRRHYCDLVRSYADQSRFNYAPGQGQVMPMAEYESFREITYGMEWVYDFMEMVNSLGTYLPEAVRRSRSMRTLRWSSTLQQALLNDVFSAAREDHQERQINSVVIYQQEKGCSAQEAVGAVLERMAELVTIYKDACGNLRAELHGSGTRPEVISAAERFIANMDAVIGANHDWHHIVMRYATDDVSSGEGAYCYPDDL</sequence>
<keyword evidence="4" id="KW-1185">Reference proteome</keyword>
<proteinExistence type="inferred from homology"/>
<dbReference type="SFLD" id="SFLDG01020">
    <property type="entry name" value="Terpene_Cyclase_Like_2"/>
    <property type="match status" value="1"/>
</dbReference>
<dbReference type="SUPFAM" id="SSF48576">
    <property type="entry name" value="Terpenoid synthases"/>
    <property type="match status" value="1"/>
</dbReference>
<dbReference type="PANTHER" id="PTHR35201:SF4">
    <property type="entry name" value="BETA-PINACENE SYNTHASE-RELATED"/>
    <property type="match status" value="1"/>
</dbReference>
<comment type="similarity">
    <text evidence="2">Belongs to the terpene synthase family.</text>
</comment>
<dbReference type="InterPro" id="IPR034686">
    <property type="entry name" value="Terpene_cyclase-like_2"/>
</dbReference>
<evidence type="ECO:0000256" key="2">
    <source>
        <dbReference type="RuleBase" id="RU366034"/>
    </source>
</evidence>
<comment type="caution">
    <text evidence="3">The sequence shown here is derived from an EMBL/GenBank/DDBJ whole genome shotgun (WGS) entry which is preliminary data.</text>
</comment>